<evidence type="ECO:0000313" key="1">
    <source>
        <dbReference type="EMBL" id="KAJ8675598.1"/>
    </source>
</evidence>
<accession>A0ACC2NXL1</accession>
<organism evidence="1 2">
    <name type="scientific">Eretmocerus hayati</name>
    <dbReference type="NCBI Taxonomy" id="131215"/>
    <lineage>
        <taxon>Eukaryota</taxon>
        <taxon>Metazoa</taxon>
        <taxon>Ecdysozoa</taxon>
        <taxon>Arthropoda</taxon>
        <taxon>Hexapoda</taxon>
        <taxon>Insecta</taxon>
        <taxon>Pterygota</taxon>
        <taxon>Neoptera</taxon>
        <taxon>Endopterygota</taxon>
        <taxon>Hymenoptera</taxon>
        <taxon>Apocrita</taxon>
        <taxon>Proctotrupomorpha</taxon>
        <taxon>Chalcidoidea</taxon>
        <taxon>Aphelinidae</taxon>
        <taxon>Aphelininae</taxon>
        <taxon>Eretmocerus</taxon>
    </lineage>
</organism>
<evidence type="ECO:0000313" key="2">
    <source>
        <dbReference type="Proteomes" id="UP001239111"/>
    </source>
</evidence>
<name>A0ACC2NXL1_9HYME</name>
<dbReference type="Proteomes" id="UP001239111">
    <property type="component" value="Chromosome 2"/>
</dbReference>
<keyword evidence="2" id="KW-1185">Reference proteome</keyword>
<sequence>MLFLEVLGVVWGRILNEIKTIREALKNIEKRAEGHVSTTAVLPSPPSLVQHIELVQSSSFNDYNNRYRFRREVVTPPDYNEPVTPPDNNLAFFPFPSPPPDTLQNPNPFNNNDGPVTPPDYNDAPSIFPTLLPKPSTSTETSDRPITSSGSRETVQDTDKNTMSSGISDSNTNSPDSKNQPSDGTLGNLAQKVENTLLNVANLVSSGLNRISDGTLLSGIFNGRREDSSSTTLSQEKDGLHSTGLDTPEYEGTSTLANILSTNMTLEDARKSILDSGPMPDSQNVEVDGKIPDGYSLTNSPQEDNGISTFNRTPTTFQTQEPDGILSSGNTDVTNYIQDNSGGRKTDLNDDIMPQDVRTSTSSDVFPTIATQETNNILNDIVLISSSTQEYYTSIPSPTQGSRFPQEDGKTSVFSDAASTSFAQENIEPVSSRNIDPSYSDQENFVRGTTEYTASVIHSKEDGVTFSISEVSSAIPSQENEESPRIGEEFQRMTIAARTDSPNFTEELERTSYSSTPFLKSPEQEQDKLTIHGVPGSTINTQEIGENDNVNSMPSVETPELKSAETLTPNAAPTVPGLINSEMKISDSSNDSNNTESIGYGGGTFIPNDSPVLEKRPESDKAFVFDEFPTTIPTQRYESSSMASNTNLVENQSGIYTSNDLISVTTNQNSKGAPTVDGTFVNFITPNTDGFGDSSNSSFISQNSFMQETTQRFINQGENGVGTTLASSDFGTSKQETDEILTISDDSNVTSPSVSVKNDISSTLLGNTQSFDPIEQVRETSNLSNQFSENQENNLVPSLNDPSTAIPVQEYDKSYISSNNPVDNSIQKNDDSSISTDQTPTSFAQENAGILNLPTTYYPEKYESRTLAEERKESSSVTTPIDDADTGRKIFYF</sequence>
<protein>
    <submittedName>
        <fullName evidence="1">Uncharacterized protein</fullName>
    </submittedName>
</protein>
<gene>
    <name evidence="1" type="ORF">QAD02_011384</name>
</gene>
<dbReference type="EMBL" id="CM056742">
    <property type="protein sequence ID" value="KAJ8675598.1"/>
    <property type="molecule type" value="Genomic_DNA"/>
</dbReference>
<reference evidence="1" key="1">
    <citation type="submission" date="2023-04" db="EMBL/GenBank/DDBJ databases">
        <title>A chromosome-level genome assembly of the parasitoid wasp Eretmocerus hayati.</title>
        <authorList>
            <person name="Zhong Y."/>
            <person name="Liu S."/>
            <person name="Liu Y."/>
        </authorList>
    </citation>
    <scope>NUCLEOTIDE SEQUENCE</scope>
    <source>
        <strain evidence="1">ZJU_SS_LIU_2023</strain>
    </source>
</reference>
<proteinExistence type="predicted"/>
<comment type="caution">
    <text evidence="1">The sequence shown here is derived from an EMBL/GenBank/DDBJ whole genome shotgun (WGS) entry which is preliminary data.</text>
</comment>